<feature type="domain" description="ATP-grasp" evidence="2">
    <location>
        <begin position="17"/>
        <end position="243"/>
    </location>
</feature>
<keyword evidence="1" id="KW-0547">Nucleotide-binding</keyword>
<comment type="caution">
    <text evidence="3">The sequence shown here is derived from an EMBL/GenBank/DDBJ whole genome shotgun (WGS) entry which is preliminary data.</text>
</comment>
<dbReference type="Gene3D" id="3.30.1490.20">
    <property type="entry name" value="ATP-grasp fold, A domain"/>
    <property type="match status" value="1"/>
</dbReference>
<evidence type="ECO:0000259" key="2">
    <source>
        <dbReference type="PROSITE" id="PS50975"/>
    </source>
</evidence>
<protein>
    <submittedName>
        <fullName evidence="3">YheC/YheD family protein</fullName>
    </submittedName>
</protein>
<keyword evidence="4" id="KW-1185">Reference proteome</keyword>
<accession>A0ABT4GPM1</accession>
<dbReference type="InterPro" id="IPR026838">
    <property type="entry name" value="YheC/D"/>
</dbReference>
<dbReference type="PROSITE" id="PS50975">
    <property type="entry name" value="ATP_GRASP"/>
    <property type="match status" value="1"/>
</dbReference>
<evidence type="ECO:0000256" key="1">
    <source>
        <dbReference type="PROSITE-ProRule" id="PRU00409"/>
    </source>
</evidence>
<dbReference type="SUPFAM" id="SSF56059">
    <property type="entry name" value="Glutathione synthetase ATP-binding domain-like"/>
    <property type="match status" value="1"/>
</dbReference>
<reference evidence="3 4" key="1">
    <citation type="submission" date="2022-05" db="EMBL/GenBank/DDBJ databases">
        <title>Genome Sequencing of Bee-Associated Microbes.</title>
        <authorList>
            <person name="Dunlap C."/>
        </authorList>
    </citation>
    <scope>NUCLEOTIDE SEQUENCE [LARGE SCALE GENOMIC DNA]</scope>
    <source>
        <strain evidence="3 4">NRRL B-14421</strain>
    </source>
</reference>
<dbReference type="InterPro" id="IPR013815">
    <property type="entry name" value="ATP_grasp_subdomain_1"/>
</dbReference>
<gene>
    <name evidence="3" type="ORF">M5X19_34615</name>
</gene>
<dbReference type="EMBL" id="JAMDMX010000177">
    <property type="protein sequence ID" value="MCY9697953.1"/>
    <property type="molecule type" value="Genomic_DNA"/>
</dbReference>
<dbReference type="RefSeq" id="WP_029195163.1">
    <property type="nucleotide sequence ID" value="NZ_JAMDMW010000119.1"/>
</dbReference>
<evidence type="ECO:0000313" key="4">
    <source>
        <dbReference type="Proteomes" id="UP001527099"/>
    </source>
</evidence>
<dbReference type="Proteomes" id="UP001527099">
    <property type="component" value="Unassembled WGS sequence"/>
</dbReference>
<dbReference type="InterPro" id="IPR011761">
    <property type="entry name" value="ATP-grasp"/>
</dbReference>
<dbReference type="Pfam" id="PF14398">
    <property type="entry name" value="ATPgrasp_YheCD"/>
    <property type="match status" value="1"/>
</dbReference>
<proteinExistence type="predicted"/>
<evidence type="ECO:0000313" key="3">
    <source>
        <dbReference type="EMBL" id="MCY9697953.1"/>
    </source>
</evidence>
<sequence length="251" mass="28864">MTKLNTSKWTKYKLLRKSSKLSVNLPETAWLRESSFWRMIKKYGEIIIKPTGSYGGNGVIRIKKMDSSTYEVQDGAAKKSFTQYSQLNAYIKKKALNNNIIQRRIPLATVNDRPFDLRVMVQRRLDSPWEVTGKLAKVAGKGFIVTNIRLSSGKVVSLDYALKYSELKKMRAADLHSQLDKVALKAAQQLSPYYSWVRTMGIDMALDKEGNVWIIEVNFAPMLELFLKLKDKSMFQKMKSFHKSKPINRVN</sequence>
<organism evidence="3 4">
    <name type="scientific">Paenibacillus alginolyticus</name>
    <dbReference type="NCBI Taxonomy" id="59839"/>
    <lineage>
        <taxon>Bacteria</taxon>
        <taxon>Bacillati</taxon>
        <taxon>Bacillota</taxon>
        <taxon>Bacilli</taxon>
        <taxon>Bacillales</taxon>
        <taxon>Paenibacillaceae</taxon>
        <taxon>Paenibacillus</taxon>
    </lineage>
</organism>
<keyword evidence="1" id="KW-0067">ATP-binding</keyword>
<dbReference type="Gene3D" id="3.30.470.20">
    <property type="entry name" value="ATP-grasp fold, B domain"/>
    <property type="match status" value="1"/>
</dbReference>
<name>A0ABT4GPM1_9BACL</name>